<feature type="compositionally biased region" description="Basic and acidic residues" evidence="24">
    <location>
        <begin position="241"/>
        <end position="270"/>
    </location>
</feature>
<dbReference type="GO" id="GO:0006897">
    <property type="term" value="P:endocytosis"/>
    <property type="evidence" value="ECO:0007669"/>
    <property type="project" value="UniProtKB-ARBA"/>
</dbReference>
<evidence type="ECO:0000256" key="5">
    <source>
        <dbReference type="ARBA" id="ARBA00022475"/>
    </source>
</evidence>
<evidence type="ECO:0000256" key="19">
    <source>
        <dbReference type="ARBA" id="ARBA00052223"/>
    </source>
</evidence>
<feature type="transmembrane region" description="Helical" evidence="23">
    <location>
        <begin position="1149"/>
        <end position="1170"/>
    </location>
</feature>
<evidence type="ECO:0000256" key="2">
    <source>
        <dbReference type="ARBA" id="ARBA00004651"/>
    </source>
</evidence>
<feature type="transmembrane region" description="Helical" evidence="23">
    <location>
        <begin position="1241"/>
        <end position="1259"/>
    </location>
</feature>
<evidence type="ECO:0000256" key="3">
    <source>
        <dbReference type="ARBA" id="ARBA00008109"/>
    </source>
</evidence>
<comment type="catalytic activity">
    <reaction evidence="16">
        <text>a 1,2-diacyl-sn-glycero-3-phosphoethanolamine(out) + ATP + H2O = a 1,2-diacyl-sn-glycero-3-phosphoethanolamine(in) + ADP + phosphate + H(+)</text>
        <dbReference type="Rhea" id="RHEA:66132"/>
        <dbReference type="ChEBI" id="CHEBI:15377"/>
        <dbReference type="ChEBI" id="CHEBI:15378"/>
        <dbReference type="ChEBI" id="CHEBI:30616"/>
        <dbReference type="ChEBI" id="CHEBI:43474"/>
        <dbReference type="ChEBI" id="CHEBI:64612"/>
        <dbReference type="ChEBI" id="CHEBI:456216"/>
    </reaction>
    <physiologicalReaction direction="left-to-right" evidence="16">
        <dbReference type="Rhea" id="RHEA:66133"/>
    </physiologicalReaction>
</comment>
<keyword evidence="5" id="KW-1003">Cell membrane</keyword>
<dbReference type="FunFam" id="3.40.50.1000:FF:000001">
    <property type="entry name" value="Phospholipid-transporting ATPase IC"/>
    <property type="match status" value="1"/>
</dbReference>
<comment type="catalytic activity">
    <reaction evidence="15 23">
        <text>ATP + H2O + phospholipidSide 1 = ADP + phosphate + phospholipidSide 2.</text>
        <dbReference type="EC" id="7.6.2.1"/>
    </reaction>
</comment>
<feature type="binding site" evidence="21">
    <location>
        <position position="849"/>
    </location>
    <ligand>
        <name>ATP</name>
        <dbReference type="ChEBI" id="CHEBI:30616"/>
    </ligand>
</feature>
<dbReference type="SUPFAM" id="SSF81653">
    <property type="entry name" value="Calcium ATPase, transduction domain A"/>
    <property type="match status" value="1"/>
</dbReference>
<feature type="transmembrane region" description="Helical" evidence="23">
    <location>
        <begin position="135"/>
        <end position="152"/>
    </location>
</feature>
<feature type="binding site" evidence="21">
    <location>
        <position position="1064"/>
    </location>
    <ligand>
        <name>ATP</name>
        <dbReference type="ChEBI" id="CHEBI:30616"/>
    </ligand>
</feature>
<proteinExistence type="inferred from homology"/>
<feature type="transmembrane region" description="Helical" evidence="23">
    <location>
        <begin position="502"/>
        <end position="524"/>
    </location>
</feature>
<feature type="binding site" evidence="21">
    <location>
        <position position="1040"/>
    </location>
    <ligand>
        <name>ATP</name>
        <dbReference type="ChEBI" id="CHEBI:30616"/>
    </ligand>
</feature>
<feature type="binding site" evidence="21">
    <location>
        <position position="930"/>
    </location>
    <ligand>
        <name>ATP</name>
        <dbReference type="ChEBI" id="CHEBI:30616"/>
    </ligand>
</feature>
<evidence type="ECO:0000256" key="10">
    <source>
        <dbReference type="ARBA" id="ARBA00022842"/>
    </source>
</evidence>
<dbReference type="GO" id="GO:0000287">
    <property type="term" value="F:magnesium ion binding"/>
    <property type="evidence" value="ECO:0007669"/>
    <property type="project" value="UniProtKB-UniRule"/>
</dbReference>
<dbReference type="InterPro" id="IPR001757">
    <property type="entry name" value="P_typ_ATPase"/>
</dbReference>
<evidence type="ECO:0000256" key="6">
    <source>
        <dbReference type="ARBA" id="ARBA00022692"/>
    </source>
</evidence>
<dbReference type="InterPro" id="IPR006539">
    <property type="entry name" value="P-type_ATPase_IV"/>
</dbReference>
<dbReference type="Pfam" id="PF16209">
    <property type="entry name" value="PhoLip_ATPase_N"/>
    <property type="match status" value="1"/>
</dbReference>
<evidence type="ECO:0000256" key="8">
    <source>
        <dbReference type="ARBA" id="ARBA00022741"/>
    </source>
</evidence>
<dbReference type="Gene3D" id="3.40.1110.10">
    <property type="entry name" value="Calcium-transporting ATPase, cytoplasmic domain N"/>
    <property type="match status" value="1"/>
</dbReference>
<evidence type="ECO:0000256" key="23">
    <source>
        <dbReference type="RuleBase" id="RU362033"/>
    </source>
</evidence>
<dbReference type="InterPro" id="IPR018303">
    <property type="entry name" value="ATPase_P-typ_P_site"/>
</dbReference>
<keyword evidence="14 23" id="KW-0472">Membrane</keyword>
<dbReference type="SUPFAM" id="SSF81665">
    <property type="entry name" value="Calcium ATPase, transmembrane domain M"/>
    <property type="match status" value="1"/>
</dbReference>
<feature type="compositionally biased region" description="Low complexity" evidence="24">
    <location>
        <begin position="290"/>
        <end position="302"/>
    </location>
</feature>
<keyword evidence="4" id="KW-0813">Transport</keyword>
<feature type="transmembrane region" description="Helical" evidence="23">
    <location>
        <begin position="1200"/>
        <end position="1221"/>
    </location>
</feature>
<comment type="similarity">
    <text evidence="3 23">Belongs to the cation transport ATPase (P-type) (TC 3.A.3) family. Type IV subfamily.</text>
</comment>
<dbReference type="EMBL" id="CP089279">
    <property type="protein sequence ID" value="USP81093.1"/>
    <property type="molecule type" value="Genomic_DNA"/>
</dbReference>
<feature type="binding site" evidence="22">
    <location>
        <position position="1064"/>
    </location>
    <ligand>
        <name>Mg(2+)</name>
        <dbReference type="ChEBI" id="CHEBI:18420"/>
    </ligand>
</feature>
<evidence type="ECO:0000259" key="25">
    <source>
        <dbReference type="Pfam" id="PF16209"/>
    </source>
</evidence>
<accession>A0A9Q8ZJ63</accession>
<keyword evidence="6 23" id="KW-0812">Transmembrane</keyword>
<feature type="domain" description="P-type ATPase C-terminal" evidence="26">
    <location>
        <begin position="1086"/>
        <end position="1335"/>
    </location>
</feature>
<evidence type="ECO:0000256" key="7">
    <source>
        <dbReference type="ARBA" id="ARBA00022723"/>
    </source>
</evidence>
<dbReference type="PANTHER" id="PTHR24092">
    <property type="entry name" value="PROBABLE PHOSPHOLIPID-TRANSPORTING ATPASE"/>
    <property type="match status" value="1"/>
</dbReference>
<feature type="compositionally biased region" description="Acidic residues" evidence="24">
    <location>
        <begin position="70"/>
        <end position="81"/>
    </location>
</feature>
<evidence type="ECO:0000256" key="18">
    <source>
        <dbReference type="ARBA" id="ARBA00051303"/>
    </source>
</evidence>
<evidence type="ECO:0000256" key="17">
    <source>
        <dbReference type="ARBA" id="ARBA00050913"/>
    </source>
</evidence>
<feature type="binding site" evidence="21">
    <location>
        <position position="931"/>
    </location>
    <ligand>
        <name>ATP</name>
        <dbReference type="ChEBI" id="CHEBI:30616"/>
    </ligand>
</feature>
<dbReference type="GO" id="GO:1990531">
    <property type="term" value="C:phospholipid-translocating ATPase complex"/>
    <property type="evidence" value="ECO:0007669"/>
    <property type="project" value="UniProtKB-ARBA"/>
</dbReference>
<comment type="catalytic activity">
    <reaction evidence="17">
        <text>a beta-D-glucosyl-(1&lt;-&gt;1')-N-acylsphing-4-enine(out) + ATP + H2O = a beta-D-glucosyl-(1&lt;-&gt;1')-N-acylsphing-4-enine(in) + ADP + phosphate + H(+)</text>
        <dbReference type="Rhea" id="RHEA:66036"/>
        <dbReference type="ChEBI" id="CHEBI:15377"/>
        <dbReference type="ChEBI" id="CHEBI:15378"/>
        <dbReference type="ChEBI" id="CHEBI:22801"/>
        <dbReference type="ChEBI" id="CHEBI:30616"/>
        <dbReference type="ChEBI" id="CHEBI:43474"/>
        <dbReference type="ChEBI" id="CHEBI:456216"/>
    </reaction>
    <physiologicalReaction direction="left-to-right" evidence="17">
        <dbReference type="Rhea" id="RHEA:66037"/>
    </physiologicalReaction>
</comment>
<feature type="binding site" evidence="21">
    <location>
        <position position="618"/>
    </location>
    <ligand>
        <name>ATP</name>
        <dbReference type="ChEBI" id="CHEBI:30616"/>
    </ligand>
</feature>
<feature type="region of interest" description="Disordered" evidence="24">
    <location>
        <begin position="1"/>
        <end position="84"/>
    </location>
</feature>
<dbReference type="Pfam" id="PF13246">
    <property type="entry name" value="Cation_ATPase"/>
    <property type="match status" value="1"/>
</dbReference>
<reference evidence="27" key="1">
    <citation type="submission" date="2021-12" db="EMBL/GenBank/DDBJ databases">
        <title>Curvularia clavata genome.</title>
        <authorList>
            <person name="Cao Y."/>
        </authorList>
    </citation>
    <scope>NUCLEOTIDE SEQUENCE</scope>
    <source>
        <strain evidence="27">Yc1106</strain>
    </source>
</reference>
<dbReference type="GO" id="GO:0007163">
    <property type="term" value="P:establishment or maintenance of cell polarity"/>
    <property type="evidence" value="ECO:0007669"/>
    <property type="project" value="UniProtKB-ARBA"/>
</dbReference>
<feature type="binding site" evidence="21">
    <location>
        <position position="1063"/>
    </location>
    <ligand>
        <name>ATP</name>
        <dbReference type="ChEBI" id="CHEBI:30616"/>
    </ligand>
</feature>
<feature type="binding site" evidence="22">
    <location>
        <position position="616"/>
    </location>
    <ligand>
        <name>Mg(2+)</name>
        <dbReference type="ChEBI" id="CHEBI:18420"/>
    </ligand>
</feature>
<dbReference type="PANTHER" id="PTHR24092:SF180">
    <property type="entry name" value="PHOSPHOLIPID-TRANSPORTING ATPASE DNF1-RELATED"/>
    <property type="match status" value="1"/>
</dbReference>
<dbReference type="InterPro" id="IPR023299">
    <property type="entry name" value="ATPase_P-typ_cyto_dom_N"/>
</dbReference>
<dbReference type="InterPro" id="IPR044492">
    <property type="entry name" value="P_typ_ATPase_HD_dom"/>
</dbReference>
<dbReference type="SFLD" id="SFLDS00003">
    <property type="entry name" value="Haloacid_Dehalogenase"/>
    <property type="match status" value="1"/>
</dbReference>
<feature type="region of interest" description="Disordered" evidence="24">
    <location>
        <begin position="1358"/>
        <end position="1448"/>
    </location>
</feature>
<keyword evidence="28" id="KW-1185">Reference proteome</keyword>
<feature type="binding site" evidence="21">
    <location>
        <position position="929"/>
    </location>
    <ligand>
        <name>ATP</name>
        <dbReference type="ChEBI" id="CHEBI:30616"/>
    </ligand>
</feature>
<evidence type="ECO:0000256" key="21">
    <source>
        <dbReference type="PIRSR" id="PIRSR606539-2"/>
    </source>
</evidence>
<protein>
    <recommendedName>
        <fullName evidence="23">Phospholipid-transporting ATPase</fullName>
        <ecNumber evidence="23">7.6.2.1</ecNumber>
    </recommendedName>
</protein>
<feature type="compositionally biased region" description="Polar residues" evidence="24">
    <location>
        <begin position="1491"/>
        <end position="1501"/>
    </location>
</feature>
<dbReference type="GO" id="GO:0070867">
    <property type="term" value="C:mating projection tip membrane"/>
    <property type="evidence" value="ECO:0007669"/>
    <property type="project" value="UniProtKB-ARBA"/>
</dbReference>
<dbReference type="CDD" id="cd02073">
    <property type="entry name" value="P-type_ATPase_APLT_Dnf-like"/>
    <property type="match status" value="1"/>
</dbReference>
<dbReference type="Proteomes" id="UP001056012">
    <property type="component" value="Chromosome 6"/>
</dbReference>
<evidence type="ECO:0000256" key="11">
    <source>
        <dbReference type="ARBA" id="ARBA00022967"/>
    </source>
</evidence>
<evidence type="ECO:0000256" key="13">
    <source>
        <dbReference type="ARBA" id="ARBA00023055"/>
    </source>
</evidence>
<feature type="compositionally biased region" description="Low complexity" evidence="24">
    <location>
        <begin position="1368"/>
        <end position="1378"/>
    </location>
</feature>
<keyword evidence="13" id="KW-0445">Lipid transport</keyword>
<comment type="catalytic activity">
    <reaction evidence="18">
        <text>a 1,2-diacyl-sn-glycero-3-phospho-L-serine(out) + ATP + H2O = a 1,2-diacyl-sn-glycero-3-phospho-L-serine(in) + ADP + phosphate + H(+)</text>
        <dbReference type="Rhea" id="RHEA:38567"/>
        <dbReference type="ChEBI" id="CHEBI:15377"/>
        <dbReference type="ChEBI" id="CHEBI:15378"/>
        <dbReference type="ChEBI" id="CHEBI:30616"/>
        <dbReference type="ChEBI" id="CHEBI:43474"/>
        <dbReference type="ChEBI" id="CHEBI:57262"/>
        <dbReference type="ChEBI" id="CHEBI:456216"/>
    </reaction>
    <physiologicalReaction direction="left-to-right" evidence="18">
        <dbReference type="Rhea" id="RHEA:38568"/>
    </physiologicalReaction>
</comment>
<keyword evidence="12 23" id="KW-1133">Transmembrane helix</keyword>
<dbReference type="Gene3D" id="3.40.50.1000">
    <property type="entry name" value="HAD superfamily/HAD-like"/>
    <property type="match status" value="1"/>
</dbReference>
<dbReference type="SFLD" id="SFLDF00027">
    <property type="entry name" value="p-type_atpase"/>
    <property type="match status" value="1"/>
</dbReference>
<dbReference type="SUPFAM" id="SSF56784">
    <property type="entry name" value="HAD-like"/>
    <property type="match status" value="1"/>
</dbReference>
<keyword evidence="11 23" id="KW-1278">Translocase</keyword>
<evidence type="ECO:0000256" key="15">
    <source>
        <dbReference type="ARBA" id="ARBA00034036"/>
    </source>
</evidence>
<dbReference type="InterPro" id="IPR023214">
    <property type="entry name" value="HAD_sf"/>
</dbReference>
<keyword evidence="10 22" id="KW-0460">Magnesium</keyword>
<dbReference type="GO" id="GO:0016887">
    <property type="term" value="F:ATP hydrolysis activity"/>
    <property type="evidence" value="ECO:0007669"/>
    <property type="project" value="InterPro"/>
</dbReference>
<keyword evidence="9 21" id="KW-0067">ATP-binding</keyword>
<dbReference type="SUPFAM" id="SSF81660">
    <property type="entry name" value="Metal cation-transporting ATPase, ATP-binding domain N"/>
    <property type="match status" value="1"/>
</dbReference>
<dbReference type="InterPro" id="IPR032631">
    <property type="entry name" value="P-type_ATPase_N"/>
</dbReference>
<gene>
    <name evidence="27" type="ORF">yc1106_08367</name>
</gene>
<dbReference type="Pfam" id="PF16212">
    <property type="entry name" value="PhoLip_ATPase_C"/>
    <property type="match status" value="1"/>
</dbReference>
<feature type="transmembrane region" description="Helical" evidence="23">
    <location>
        <begin position="1308"/>
        <end position="1326"/>
    </location>
</feature>
<feature type="binding site" evidence="21">
    <location>
        <position position="1034"/>
    </location>
    <ligand>
        <name>ATP</name>
        <dbReference type="ChEBI" id="CHEBI:30616"/>
    </ligand>
</feature>
<feature type="region of interest" description="Disordered" evidence="24">
    <location>
        <begin position="1488"/>
        <end position="1566"/>
    </location>
</feature>
<dbReference type="GO" id="GO:0099040">
    <property type="term" value="P:ceramide translocation"/>
    <property type="evidence" value="ECO:0007669"/>
    <property type="project" value="UniProtKB-ARBA"/>
</dbReference>
<dbReference type="NCBIfam" id="TIGR01652">
    <property type="entry name" value="ATPase-Plipid"/>
    <property type="match status" value="1"/>
</dbReference>
<keyword evidence="8 21" id="KW-0547">Nucleotide-binding</keyword>
<feature type="binding site" evidence="22">
    <location>
        <position position="1060"/>
    </location>
    <ligand>
        <name>Mg(2+)</name>
        <dbReference type="ChEBI" id="CHEBI:18420"/>
    </ligand>
</feature>
<feature type="binding site" evidence="21">
    <location>
        <position position="616"/>
    </location>
    <ligand>
        <name>ATP</name>
        <dbReference type="ChEBI" id="CHEBI:30616"/>
    </ligand>
</feature>
<dbReference type="InterPro" id="IPR032630">
    <property type="entry name" value="P_typ_ATPase_c"/>
</dbReference>
<comment type="catalytic activity">
    <reaction evidence="19">
        <text>a 1,2-diacyl-sn-glycero-3-phosphocholine(out) + ATP + H2O = a 1,2-diacyl-sn-glycero-3-phosphocholine(in) + ADP + phosphate + H(+)</text>
        <dbReference type="Rhea" id="RHEA:38583"/>
        <dbReference type="ChEBI" id="CHEBI:15377"/>
        <dbReference type="ChEBI" id="CHEBI:15378"/>
        <dbReference type="ChEBI" id="CHEBI:30616"/>
        <dbReference type="ChEBI" id="CHEBI:43474"/>
        <dbReference type="ChEBI" id="CHEBI:57643"/>
        <dbReference type="ChEBI" id="CHEBI:456216"/>
    </reaction>
    <physiologicalReaction direction="left-to-right" evidence="19">
        <dbReference type="Rhea" id="RHEA:38584"/>
    </physiologicalReaction>
</comment>
<evidence type="ECO:0000313" key="28">
    <source>
        <dbReference type="Proteomes" id="UP001056012"/>
    </source>
</evidence>
<feature type="transmembrane region" description="Helical" evidence="23">
    <location>
        <begin position="1118"/>
        <end position="1137"/>
    </location>
</feature>
<dbReference type="GO" id="GO:0005524">
    <property type="term" value="F:ATP binding"/>
    <property type="evidence" value="ECO:0007669"/>
    <property type="project" value="UniProtKB-UniRule"/>
</dbReference>
<feature type="binding site" evidence="21">
    <location>
        <position position="791"/>
    </location>
    <ligand>
        <name>ATP</name>
        <dbReference type="ChEBI" id="CHEBI:30616"/>
    </ligand>
</feature>
<evidence type="ECO:0000256" key="22">
    <source>
        <dbReference type="PIRSR" id="PIRSR606539-3"/>
    </source>
</evidence>
<feature type="region of interest" description="Disordered" evidence="24">
    <location>
        <begin position="235"/>
        <end position="313"/>
    </location>
</feature>
<evidence type="ECO:0000256" key="12">
    <source>
        <dbReference type="ARBA" id="ARBA00022989"/>
    </source>
</evidence>
<evidence type="ECO:0000256" key="16">
    <source>
        <dbReference type="ARBA" id="ARBA00049128"/>
    </source>
</evidence>
<dbReference type="SFLD" id="SFLDG00002">
    <property type="entry name" value="C1.7:_P-type_atpase_like"/>
    <property type="match status" value="1"/>
</dbReference>
<dbReference type="EC" id="7.6.2.1" evidence="23"/>
<evidence type="ECO:0000256" key="9">
    <source>
        <dbReference type="ARBA" id="ARBA00022840"/>
    </source>
</evidence>
<feature type="compositionally biased region" description="Basic and acidic residues" evidence="24">
    <location>
        <begin position="1530"/>
        <end position="1546"/>
    </location>
</feature>
<keyword evidence="7 22" id="KW-0479">Metal-binding</keyword>
<feature type="transmembrane region" description="Helical" evidence="23">
    <location>
        <begin position="549"/>
        <end position="570"/>
    </location>
</feature>
<feature type="active site" description="4-aspartylphosphate intermediate" evidence="20">
    <location>
        <position position="616"/>
    </location>
</feature>
<comment type="cofactor">
    <cofactor evidence="1 22">
        <name>Mg(2+)</name>
        <dbReference type="ChEBI" id="CHEBI:18420"/>
    </cofactor>
</comment>
<feature type="transmembrane region" description="Helical" evidence="23">
    <location>
        <begin position="158"/>
        <end position="177"/>
    </location>
</feature>
<dbReference type="GO" id="GO:0140346">
    <property type="term" value="F:phosphatidylserine flippase activity"/>
    <property type="evidence" value="ECO:0007669"/>
    <property type="project" value="UniProtKB-ARBA"/>
</dbReference>
<dbReference type="InterPro" id="IPR023298">
    <property type="entry name" value="ATPase_P-typ_TM_dom_sf"/>
</dbReference>
<feature type="binding site" evidence="21">
    <location>
        <position position="814"/>
    </location>
    <ligand>
        <name>ATP</name>
        <dbReference type="ChEBI" id="CHEBI:30616"/>
    </ligand>
</feature>
<dbReference type="InterPro" id="IPR008250">
    <property type="entry name" value="ATPase_P-typ_transduc_dom_A_sf"/>
</dbReference>
<dbReference type="PRINTS" id="PR00119">
    <property type="entry name" value="CATATPASE"/>
</dbReference>
<dbReference type="VEuPathDB" id="FungiDB:yc1106_08367"/>
<evidence type="ECO:0000256" key="4">
    <source>
        <dbReference type="ARBA" id="ARBA00022448"/>
    </source>
</evidence>
<feature type="binding site" evidence="21">
    <location>
        <position position="750"/>
    </location>
    <ligand>
        <name>ATP</name>
        <dbReference type="ChEBI" id="CHEBI:30616"/>
    </ligand>
</feature>
<dbReference type="NCBIfam" id="TIGR01494">
    <property type="entry name" value="ATPase_P-type"/>
    <property type="match status" value="1"/>
</dbReference>
<organism evidence="27 28">
    <name type="scientific">Curvularia clavata</name>
    <dbReference type="NCBI Taxonomy" id="95742"/>
    <lineage>
        <taxon>Eukaryota</taxon>
        <taxon>Fungi</taxon>
        <taxon>Dikarya</taxon>
        <taxon>Ascomycota</taxon>
        <taxon>Pezizomycotina</taxon>
        <taxon>Dothideomycetes</taxon>
        <taxon>Pleosporomycetidae</taxon>
        <taxon>Pleosporales</taxon>
        <taxon>Pleosporineae</taxon>
        <taxon>Pleosporaceae</taxon>
        <taxon>Curvularia</taxon>
    </lineage>
</organism>
<comment type="subcellular location">
    <subcellularLocation>
        <location evidence="2">Cell membrane</location>
        <topology evidence="2">Multi-pass membrane protein</topology>
    </subcellularLocation>
    <subcellularLocation>
        <location evidence="23">Membrane</location>
        <topology evidence="23">Multi-pass membrane protein</topology>
    </subcellularLocation>
</comment>
<dbReference type="InterPro" id="IPR036412">
    <property type="entry name" value="HAD-like_sf"/>
</dbReference>
<dbReference type="OrthoDB" id="377733at2759"/>
<feature type="binding site" evidence="21">
    <location>
        <position position="617"/>
    </location>
    <ligand>
        <name>ATP</name>
        <dbReference type="ChEBI" id="CHEBI:30616"/>
    </ligand>
</feature>
<feature type="transmembrane region" description="Helical" evidence="23">
    <location>
        <begin position="1266"/>
        <end position="1288"/>
    </location>
</feature>
<evidence type="ECO:0000313" key="27">
    <source>
        <dbReference type="EMBL" id="USP81093.1"/>
    </source>
</evidence>
<feature type="binding site" evidence="22">
    <location>
        <position position="618"/>
    </location>
    <ligand>
        <name>Mg(2+)</name>
        <dbReference type="ChEBI" id="CHEBI:18420"/>
    </ligand>
</feature>
<evidence type="ECO:0000256" key="20">
    <source>
        <dbReference type="PIRSR" id="PIRSR606539-1"/>
    </source>
</evidence>
<evidence type="ECO:0000259" key="26">
    <source>
        <dbReference type="Pfam" id="PF16212"/>
    </source>
</evidence>
<name>A0A9Q8ZJ63_CURCL</name>
<dbReference type="Gene3D" id="2.70.150.10">
    <property type="entry name" value="Calcium-transporting ATPase, cytoplasmic transduction domain A"/>
    <property type="match status" value="1"/>
</dbReference>
<dbReference type="PROSITE" id="PS00154">
    <property type="entry name" value="ATPASE_E1_E2"/>
    <property type="match status" value="1"/>
</dbReference>
<evidence type="ECO:0000256" key="1">
    <source>
        <dbReference type="ARBA" id="ARBA00001946"/>
    </source>
</evidence>
<feature type="compositionally biased region" description="Acidic residues" evidence="24">
    <location>
        <begin position="1"/>
        <end position="10"/>
    </location>
</feature>
<dbReference type="GO" id="GO:0140351">
    <property type="term" value="F:glycosylceramide flippase activity"/>
    <property type="evidence" value="ECO:0007669"/>
    <property type="project" value="UniProtKB-ARBA"/>
</dbReference>
<feature type="domain" description="P-type ATPase N-terminal" evidence="25">
    <location>
        <begin position="101"/>
        <end position="157"/>
    </location>
</feature>
<dbReference type="FunFam" id="3.40.1110.10:FF:000048">
    <property type="entry name" value="Phospholipid-transporting ATPase"/>
    <property type="match status" value="1"/>
</dbReference>
<sequence>MTLQNEPDETEVSHPQKRIRWATHRATGTKAVNKRNSLKERLHRRMGSGGEKRDSMGKEEGSQADNSIEGSDDADNDADENEGGRKVYFNIPLPQSARDEEGHPLEQYARNKIRTAKYTPLSFVPKNLWFQFHNIANVYFLFIIILGIFSIFGASNPALNAVPLIVILVVTAIKDAVEDWRRTVLDVELNNAPVHRLVDFNNVNTAEDSVSLWRRIKKATTKSIVTTWRLMKGVKNKKGAKGKEGGDRAVDASRPSIDTRRASVASHRESYLGNEGDIQMTPVPSPLPGQSPSQSPSWPLASDDNIRGADSKPQATQKFWGSVLNPYKSAPEKARFKKDAWKNVQVGDFVRLYNNEEIPADVIVLSTSSDDGACYVETKNLDGETNLKVRNALHCTRDVRHARHCERAEFVIESEGPHSNLYSYSAAIRWQQYNAKDPEAPSYEMVEPISINNLVLRGCQLRNTEWILGVVVFTGEETKIMINSGITPSKRARISKELNWNVVYNFIILAAMCLVSGIVLGVTWGRDDTSHSVFEYGSYGGAPATDGVIAFWASVILFQNLVPISLYITLEIIRTLQALFIYSDINMYYAKLDYPCTPKSWNISDDVGQIEYIFSDKTGTLTQNVMEFKKATINGVPYGEAYTEAQAGMQRRQGVDVEAEGAKARDQIARDRVRMLEGIRKMHDNPYLWDDELTFIAPDFIDDLRGDAGMEQKKANEDFMIALALCHTVVTERTPGDPPKIEFKAQSPDEAALVATARDCGFTFVGREDDRLILNVLGQERRYQVLNTLEFNSSRKRMSAIIRMPDNRIVLFCKGADSMIYSRLIPNEQRQLRADTGEHLEMFAREGLRTLCIAQREISEEEYQEWNRDYDIAANAIQGREDKLEEVSDRIENHLWLLGGTAIEDRLQDGVPESISLLGQAGIKLWVLTGDKVETAINIGFSCNLLDNDMDLIILKVTDDTVASVEAQLDEKLKIFGLEGSEEELDAAQDDHEPPPPTHAIIIDGDTLKLALDESVKRKFLLLCRRCRSVLCCRVSPSQKAAVVNMVKTGLDCLTLAIGDGANDVAMIQEAHVGVGIAGVEGRAAVMSSDYAIGQFRFLTRLVLVHGRWSYRRLAETIANFFYKNIVWTFALFWYQIYTNFDSQYIFDYTYIIFFNLAFTSLPVIVMGVLDQDVDDKVSLAVPQLYRRGIERKEWTQPKFWAYMVDGIYQSAVAFFFLYEIFAPATFATSNGLDIAEYRRMGIYAATTAVCAANIYVLYNTYRWDWLIVLIVVISTVLIWLWTGAYTSFTSSQQFYKAGAEVYGNLNFWAYVLCATVACLLPRFIFKATQKMYFPLDADIIREQVKQGKFDYLNETTSYIPPPPEKVAASSDSSAPEPDANKYKAAHATPTDEDVRPIYPPSVAPTATTHNPRSQNGSNSTDYTFRRSMEGLPPAPTSDGPPLNSRVSTEYRVRPSYDRARMSMDRVRPSFEMSNDFTSAAMLTRMESSHSRNSFQGQRPSYQGVAGSGTNNAQPAVMSRLRNAIRRATITREEAPEHLRQDHQPNGDDVPEVPALPKSPPRSPPR</sequence>
<feature type="compositionally biased region" description="Polar residues" evidence="24">
    <location>
        <begin position="1405"/>
        <end position="1423"/>
    </location>
</feature>
<evidence type="ECO:0000256" key="24">
    <source>
        <dbReference type="SAM" id="MobiDB-lite"/>
    </source>
</evidence>
<dbReference type="FunFam" id="3.40.50.1000:FF:000108">
    <property type="entry name" value="Phospholipid-transporting ATPase"/>
    <property type="match status" value="1"/>
</dbReference>
<evidence type="ECO:0000256" key="14">
    <source>
        <dbReference type="ARBA" id="ARBA00023136"/>
    </source>
</evidence>
<feature type="compositionally biased region" description="Basic and acidic residues" evidence="24">
    <location>
        <begin position="50"/>
        <end position="61"/>
    </location>
</feature>
<feature type="compositionally biased region" description="Pro residues" evidence="24">
    <location>
        <begin position="1557"/>
        <end position="1566"/>
    </location>
</feature>